<name>A0A024WEV9_PLAFA</name>
<proteinExistence type="predicted"/>
<gene>
    <name evidence="1" type="ORF">PFTANZ_00106</name>
</gene>
<reference evidence="1 2" key="2">
    <citation type="submission" date="2013-02" db="EMBL/GenBank/DDBJ databases">
        <title>The Genome Sequence of Plasmodium falciparum Tanzania (2000708).</title>
        <authorList>
            <consortium name="The Broad Institute Genome Sequencing Platform"/>
            <consortium name="The Broad Institute Genome Sequencing Center for Infectious Disease"/>
            <person name="Neafsey D."/>
            <person name="Cheeseman I."/>
            <person name="Volkman S."/>
            <person name="Adams J."/>
            <person name="Walker B."/>
            <person name="Young S.K."/>
            <person name="Zeng Q."/>
            <person name="Gargeya S."/>
            <person name="Fitzgerald M."/>
            <person name="Haas B."/>
            <person name="Abouelleil A."/>
            <person name="Alvarado L."/>
            <person name="Arachchi H.M."/>
            <person name="Berlin A.M."/>
            <person name="Chapman S.B."/>
            <person name="Dewar J."/>
            <person name="Goldberg J."/>
            <person name="Griggs A."/>
            <person name="Gujja S."/>
            <person name="Hansen M."/>
            <person name="Howarth C."/>
            <person name="Imamovic A."/>
            <person name="Larimer J."/>
            <person name="McCowan C."/>
            <person name="Murphy C."/>
            <person name="Neiman D."/>
            <person name="Pearson M."/>
            <person name="Priest M."/>
            <person name="Roberts A."/>
            <person name="Saif S."/>
            <person name="Shea T."/>
            <person name="Sisk P."/>
            <person name="Sykes S."/>
            <person name="Wortman J."/>
            <person name="Nusbaum C."/>
            <person name="Birren B."/>
        </authorList>
    </citation>
    <scope>NUCLEOTIDE SEQUENCE [LARGE SCALE GENOMIC DNA]</scope>
    <source>
        <strain evidence="2">Tanzania (2000708)</strain>
    </source>
</reference>
<dbReference type="AlphaFoldDB" id="A0A024WEV9"/>
<evidence type="ECO:0000313" key="1">
    <source>
        <dbReference type="EMBL" id="ETW39168.1"/>
    </source>
</evidence>
<sequence>MYIFSNEINYICKCFYKFIFNSKKKKKKKKNNITMYNIIYM</sequence>
<organism evidence="1 2">
    <name type="scientific">Plasmodium falciparum Tanzania</name>
    <name type="common">2000708</name>
    <dbReference type="NCBI Taxonomy" id="1036725"/>
    <lineage>
        <taxon>Eukaryota</taxon>
        <taxon>Sar</taxon>
        <taxon>Alveolata</taxon>
        <taxon>Apicomplexa</taxon>
        <taxon>Aconoidasida</taxon>
        <taxon>Haemosporida</taxon>
        <taxon>Plasmodiidae</taxon>
        <taxon>Plasmodium</taxon>
        <taxon>Plasmodium (Laverania)</taxon>
    </lineage>
</organism>
<evidence type="ECO:0000313" key="2">
    <source>
        <dbReference type="Proteomes" id="UP000030708"/>
    </source>
</evidence>
<dbReference type="Proteomes" id="UP000030708">
    <property type="component" value="Unassembled WGS sequence"/>
</dbReference>
<protein>
    <submittedName>
        <fullName evidence="1">Uncharacterized protein</fullName>
    </submittedName>
</protein>
<dbReference type="EMBL" id="KI926260">
    <property type="protein sequence ID" value="ETW39168.1"/>
    <property type="molecule type" value="Genomic_DNA"/>
</dbReference>
<accession>A0A024WEV9</accession>
<reference evidence="1 2" key="1">
    <citation type="submission" date="2013-02" db="EMBL/GenBank/DDBJ databases">
        <title>The Genome Annotation of Plasmodium falciparum Tanzania (2000708).</title>
        <authorList>
            <consortium name="The Broad Institute Genome Sequencing Platform"/>
            <consortium name="The Broad Institute Genome Sequencing Center for Infectious Disease"/>
            <person name="Neafsey D."/>
            <person name="Hoffman S."/>
            <person name="Volkman S."/>
            <person name="Rosenthal P."/>
            <person name="Walker B."/>
            <person name="Young S.K."/>
            <person name="Zeng Q."/>
            <person name="Gargeya S."/>
            <person name="Fitzgerald M."/>
            <person name="Haas B."/>
            <person name="Abouelleil A."/>
            <person name="Allen A.W."/>
            <person name="Alvarado L."/>
            <person name="Arachchi H.M."/>
            <person name="Berlin A.M."/>
            <person name="Chapman S.B."/>
            <person name="Gainer-Dewar J."/>
            <person name="Goldberg J."/>
            <person name="Griggs A."/>
            <person name="Gujja S."/>
            <person name="Hansen M."/>
            <person name="Howarth C."/>
            <person name="Imamovic A."/>
            <person name="Ireland A."/>
            <person name="Larimer J."/>
            <person name="McCowan C."/>
            <person name="Murphy C."/>
            <person name="Pearson M."/>
            <person name="Poon T.W."/>
            <person name="Priest M."/>
            <person name="Roberts A."/>
            <person name="Saif S."/>
            <person name="Shea T."/>
            <person name="Sisk P."/>
            <person name="Sykes S."/>
            <person name="Wortman J."/>
            <person name="Nusbaum C."/>
            <person name="Birren B."/>
        </authorList>
    </citation>
    <scope>NUCLEOTIDE SEQUENCE [LARGE SCALE GENOMIC DNA]</scope>
    <source>
        <strain evidence="2">Tanzania (2000708)</strain>
    </source>
</reference>